<sequence length="433" mass="49708">MSCAMCQGQCRGHLEVIGGCSDAEIAKEGRHWNLTQHEGRQHFERDLATTRQLSPEGSPDSVPRSPSLALAGGRKRKLVLHFDLRNTLLVADSITNVSVEQALNSFLTGATWGQEVEGRWEWYSDQPSLKPPAPGLLTYYKYLERHLVRTPSDRTALRLATGDFTLTPLGAPFRSHFLRHLQRLQWQHPQWGTGVDQQHPLTMSGSDGRRYHYILEAVYRLLHHLYDTNRQVALVIRTYGLDAANVLASLQHGLKGNHPGFPKPIPLPICRTPGVIQRPKSDAIILKAFRQDSPTDLQVYLTHERDIYRYLSNSQGVVGYMDDFRYWQAHNYNHHAGKPLWIDTSDLHHHHMFFDDNFRALDEDSIVDVRVFSQEETTHAYSLGKQQLSRLEDVCVVQADLLHSIDDKDYFLRKVELCEHNYSRMLKMNAFPM</sequence>
<dbReference type="OrthoDB" id="417678at2759"/>
<evidence type="ECO:0000313" key="1">
    <source>
        <dbReference type="EMBL" id="PVD24171.1"/>
    </source>
</evidence>
<dbReference type="Proteomes" id="UP000245119">
    <property type="component" value="Linkage Group LG9"/>
</dbReference>
<comment type="caution">
    <text evidence="1">The sequence shown here is derived from an EMBL/GenBank/DDBJ whole genome shotgun (WGS) entry which is preliminary data.</text>
</comment>
<name>A0A2T7NSL6_POMCA</name>
<dbReference type="STRING" id="400727.A0A2T7NSL6"/>
<dbReference type="PANTHER" id="PTHR36960">
    <property type="entry name" value="SI:DKEY-32E6.3"/>
    <property type="match status" value="1"/>
</dbReference>
<protein>
    <submittedName>
        <fullName evidence="1">Uncharacterized protein</fullName>
    </submittedName>
</protein>
<keyword evidence="2" id="KW-1185">Reference proteome</keyword>
<dbReference type="PANTHER" id="PTHR36960:SF1">
    <property type="entry name" value="SI:DKEY-32E6.3"/>
    <property type="match status" value="1"/>
</dbReference>
<accession>A0A2T7NSL6</accession>
<dbReference type="EMBL" id="PZQS01000009">
    <property type="protein sequence ID" value="PVD24171.1"/>
    <property type="molecule type" value="Genomic_DNA"/>
</dbReference>
<proteinExistence type="predicted"/>
<evidence type="ECO:0000313" key="2">
    <source>
        <dbReference type="Proteomes" id="UP000245119"/>
    </source>
</evidence>
<organism evidence="1 2">
    <name type="scientific">Pomacea canaliculata</name>
    <name type="common">Golden apple snail</name>
    <dbReference type="NCBI Taxonomy" id="400727"/>
    <lineage>
        <taxon>Eukaryota</taxon>
        <taxon>Metazoa</taxon>
        <taxon>Spiralia</taxon>
        <taxon>Lophotrochozoa</taxon>
        <taxon>Mollusca</taxon>
        <taxon>Gastropoda</taxon>
        <taxon>Caenogastropoda</taxon>
        <taxon>Architaenioglossa</taxon>
        <taxon>Ampullarioidea</taxon>
        <taxon>Ampullariidae</taxon>
        <taxon>Pomacea</taxon>
    </lineage>
</organism>
<reference evidence="1 2" key="1">
    <citation type="submission" date="2018-04" db="EMBL/GenBank/DDBJ databases">
        <title>The genome of golden apple snail Pomacea canaliculata provides insight into stress tolerance and invasive adaptation.</title>
        <authorList>
            <person name="Liu C."/>
            <person name="Liu B."/>
            <person name="Ren Y."/>
            <person name="Zhang Y."/>
            <person name="Wang H."/>
            <person name="Li S."/>
            <person name="Jiang F."/>
            <person name="Yin L."/>
            <person name="Zhang G."/>
            <person name="Qian W."/>
            <person name="Fan W."/>
        </authorList>
    </citation>
    <scope>NUCLEOTIDE SEQUENCE [LARGE SCALE GENOMIC DNA]</scope>
    <source>
        <strain evidence="1">SZHN2017</strain>
        <tissue evidence="1">Muscle</tissue>
    </source>
</reference>
<gene>
    <name evidence="1" type="ORF">C0Q70_14641</name>
</gene>
<dbReference type="AlphaFoldDB" id="A0A2T7NSL6"/>